<comment type="subcellular location">
    <subcellularLocation>
        <location evidence="1">Membrane</location>
        <topology evidence="1">Multi-pass membrane protein</topology>
    </subcellularLocation>
</comment>
<evidence type="ECO:0000256" key="1">
    <source>
        <dbReference type="ARBA" id="ARBA00004141"/>
    </source>
</evidence>
<accession>A0AAD4MA67</accession>
<proteinExistence type="predicted"/>
<dbReference type="Pfam" id="PF04193">
    <property type="entry name" value="PQ-loop"/>
    <property type="match status" value="2"/>
</dbReference>
<dbReference type="Gene3D" id="1.20.1280.290">
    <property type="match status" value="2"/>
</dbReference>
<feature type="transmembrane region" description="Helical" evidence="6">
    <location>
        <begin position="39"/>
        <end position="59"/>
    </location>
</feature>
<dbReference type="SMART" id="SM00679">
    <property type="entry name" value="CTNS"/>
    <property type="match status" value="2"/>
</dbReference>
<dbReference type="GO" id="GO:0016020">
    <property type="term" value="C:membrane"/>
    <property type="evidence" value="ECO:0007669"/>
    <property type="project" value="UniProtKB-SubCell"/>
</dbReference>
<feature type="region of interest" description="Disordered" evidence="5">
    <location>
        <begin position="226"/>
        <end position="261"/>
    </location>
</feature>
<dbReference type="PANTHER" id="PTHR16201">
    <property type="entry name" value="SEVEN TRANSMEMBRANE PROTEIN 1-RELATED"/>
    <property type="match status" value="1"/>
</dbReference>
<gene>
    <name evidence="7" type="ORF">B0F90DRAFT_964934</name>
</gene>
<feature type="transmembrane region" description="Helical" evidence="6">
    <location>
        <begin position="162"/>
        <end position="186"/>
    </location>
</feature>
<sequence length="261" mass="28508">MPVNAVAENVFGTMGAVFWTIQLIPQLIKSWRTKSTKGLSPWLVFLWGISALPLGVYVIVQDLNIPLIVQPQLFGLFCLLSWGQCMYYGGARSRAWCAAVLGTTLVLWGALEAAFVFALRSSYRLDTHAGKTGVRFFGILSSSLISLALLPQFYEIYKHGAVLGISLPFMAIDLLGGVFSILSLIFKHQVDPIAAVAYSIVVIMDGLVLVLALILNPRAMKYVKRGEEERNNDGDGVGIPASGIQHDKEKNPVKDPAQTKV</sequence>
<keyword evidence="4 6" id="KW-0472">Membrane</keyword>
<organism evidence="7 8">
    <name type="scientific">Multifurca ochricompacta</name>
    <dbReference type="NCBI Taxonomy" id="376703"/>
    <lineage>
        <taxon>Eukaryota</taxon>
        <taxon>Fungi</taxon>
        <taxon>Dikarya</taxon>
        <taxon>Basidiomycota</taxon>
        <taxon>Agaricomycotina</taxon>
        <taxon>Agaricomycetes</taxon>
        <taxon>Russulales</taxon>
        <taxon>Russulaceae</taxon>
        <taxon>Multifurca</taxon>
    </lineage>
</organism>
<protein>
    <submittedName>
        <fullName evidence="7">PQ loop repeat-domain-containing protein</fullName>
    </submittedName>
</protein>
<dbReference type="InterPro" id="IPR006603">
    <property type="entry name" value="PQ-loop_rpt"/>
</dbReference>
<feature type="transmembrane region" description="Helical" evidence="6">
    <location>
        <begin position="65"/>
        <end position="83"/>
    </location>
</feature>
<feature type="transmembrane region" description="Helical" evidence="6">
    <location>
        <begin position="132"/>
        <end position="150"/>
    </location>
</feature>
<evidence type="ECO:0000256" key="6">
    <source>
        <dbReference type="SAM" id="Phobius"/>
    </source>
</evidence>
<evidence type="ECO:0000313" key="7">
    <source>
        <dbReference type="EMBL" id="KAI0306114.1"/>
    </source>
</evidence>
<name>A0AAD4MA67_9AGAM</name>
<dbReference type="EMBL" id="WTXG01000004">
    <property type="protein sequence ID" value="KAI0306114.1"/>
    <property type="molecule type" value="Genomic_DNA"/>
</dbReference>
<keyword evidence="2 6" id="KW-0812">Transmembrane</keyword>
<reference evidence="7" key="1">
    <citation type="journal article" date="2022" name="New Phytol.">
        <title>Evolutionary transition to the ectomycorrhizal habit in the genomes of a hyperdiverse lineage of mushroom-forming fungi.</title>
        <authorList>
            <person name="Looney B."/>
            <person name="Miyauchi S."/>
            <person name="Morin E."/>
            <person name="Drula E."/>
            <person name="Courty P.E."/>
            <person name="Kohler A."/>
            <person name="Kuo A."/>
            <person name="LaButti K."/>
            <person name="Pangilinan J."/>
            <person name="Lipzen A."/>
            <person name="Riley R."/>
            <person name="Andreopoulos W."/>
            <person name="He G."/>
            <person name="Johnson J."/>
            <person name="Nolan M."/>
            <person name="Tritt A."/>
            <person name="Barry K.W."/>
            <person name="Grigoriev I.V."/>
            <person name="Nagy L.G."/>
            <person name="Hibbett D."/>
            <person name="Henrissat B."/>
            <person name="Matheny P.B."/>
            <person name="Labbe J."/>
            <person name="Martin F.M."/>
        </authorList>
    </citation>
    <scope>NUCLEOTIDE SEQUENCE</scope>
    <source>
        <strain evidence="7">BPL690</strain>
    </source>
</reference>
<evidence type="ECO:0000256" key="3">
    <source>
        <dbReference type="ARBA" id="ARBA00022989"/>
    </source>
</evidence>
<evidence type="ECO:0000256" key="5">
    <source>
        <dbReference type="SAM" id="MobiDB-lite"/>
    </source>
</evidence>
<evidence type="ECO:0000256" key="2">
    <source>
        <dbReference type="ARBA" id="ARBA00022692"/>
    </source>
</evidence>
<comment type="caution">
    <text evidence="7">The sequence shown here is derived from an EMBL/GenBank/DDBJ whole genome shotgun (WGS) entry which is preliminary data.</text>
</comment>
<dbReference type="AlphaFoldDB" id="A0AAD4MA67"/>
<dbReference type="InterPro" id="IPR051415">
    <property type="entry name" value="LAAT-1"/>
</dbReference>
<keyword evidence="3 6" id="KW-1133">Transmembrane helix</keyword>
<dbReference type="PANTHER" id="PTHR16201:SF37">
    <property type="entry name" value="PQ-LOOP REPEAT-CONTAINING PROTEIN"/>
    <property type="match status" value="1"/>
</dbReference>
<feature type="transmembrane region" description="Helical" evidence="6">
    <location>
        <begin position="192"/>
        <end position="215"/>
    </location>
</feature>
<feature type="transmembrane region" description="Helical" evidence="6">
    <location>
        <begin position="6"/>
        <end position="27"/>
    </location>
</feature>
<keyword evidence="8" id="KW-1185">Reference proteome</keyword>
<dbReference type="Proteomes" id="UP001203297">
    <property type="component" value="Unassembled WGS sequence"/>
</dbReference>
<evidence type="ECO:0000313" key="8">
    <source>
        <dbReference type="Proteomes" id="UP001203297"/>
    </source>
</evidence>
<evidence type="ECO:0000256" key="4">
    <source>
        <dbReference type="ARBA" id="ARBA00023136"/>
    </source>
</evidence>
<feature type="transmembrane region" description="Helical" evidence="6">
    <location>
        <begin position="95"/>
        <end position="120"/>
    </location>
</feature>